<dbReference type="EMBL" id="JANTOO010000013">
    <property type="protein sequence ID" value="MCS1396966.1"/>
    <property type="molecule type" value="Genomic_DNA"/>
</dbReference>
<reference evidence="2 3" key="1">
    <citation type="submission" date="2022-08" db="EMBL/GenBank/DDBJ databases">
        <title>Lysinibacillus sequencing.</title>
        <authorList>
            <person name="Dunlap C."/>
        </authorList>
    </citation>
    <scope>NUCLEOTIDE SEQUENCE [LARGE SCALE GENOMIC DNA]</scope>
    <source>
        <strain evidence="2 3">PB211</strain>
    </source>
</reference>
<keyword evidence="1" id="KW-0812">Transmembrane</keyword>
<evidence type="ECO:0000313" key="3">
    <source>
        <dbReference type="Proteomes" id="UP001525021"/>
    </source>
</evidence>
<feature type="transmembrane region" description="Helical" evidence="1">
    <location>
        <begin position="38"/>
        <end position="58"/>
    </location>
</feature>
<keyword evidence="1" id="KW-0472">Membrane</keyword>
<evidence type="ECO:0000256" key="1">
    <source>
        <dbReference type="SAM" id="Phobius"/>
    </source>
</evidence>
<dbReference type="RefSeq" id="WP_012292817.1">
    <property type="nucleotide sequence ID" value="NZ_JANTOO010000013.1"/>
</dbReference>
<name>A0ABT2DPX9_9BACI</name>
<proteinExistence type="predicted"/>
<accession>A0ABT2DPX9</accession>
<gene>
    <name evidence="2" type="ORF">NXZ79_13095</name>
</gene>
<feature type="transmembrane region" description="Helical" evidence="1">
    <location>
        <begin position="6"/>
        <end position="26"/>
    </location>
</feature>
<keyword evidence="1" id="KW-1133">Transmembrane helix</keyword>
<organism evidence="2 3">
    <name type="scientific">Lysinibacillus pinottii</name>
    <dbReference type="NCBI Taxonomy" id="2973932"/>
    <lineage>
        <taxon>Bacteria</taxon>
        <taxon>Bacillati</taxon>
        <taxon>Bacillota</taxon>
        <taxon>Bacilli</taxon>
        <taxon>Bacillales</taxon>
        <taxon>Bacillaceae</taxon>
        <taxon>Lysinibacillus</taxon>
    </lineage>
</organism>
<sequence length="135" mass="15117">MNDLLITVIFSVLGSIISLGILIVFFKKKSNNKDFISVIITFTFLFLICLYLSVTGLIDIVDAKNGNSQSSSGMCKIVKIEDFGRFGGDSFFQIIIDDITVEADAEEFSFLKDGTYECTIQYGEISHRLIDIKFN</sequence>
<evidence type="ECO:0000313" key="2">
    <source>
        <dbReference type="EMBL" id="MCS1396966.1"/>
    </source>
</evidence>
<dbReference type="Proteomes" id="UP001525021">
    <property type="component" value="Unassembled WGS sequence"/>
</dbReference>
<comment type="caution">
    <text evidence="2">The sequence shown here is derived from an EMBL/GenBank/DDBJ whole genome shotgun (WGS) entry which is preliminary data.</text>
</comment>
<keyword evidence="3" id="KW-1185">Reference proteome</keyword>
<protein>
    <submittedName>
        <fullName evidence="2">Uncharacterized protein</fullName>
    </submittedName>
</protein>